<gene>
    <name evidence="1" type="ORF">C7C56_003650</name>
</gene>
<comment type="caution">
    <text evidence="1">The sequence shown here is derived from an EMBL/GenBank/DDBJ whole genome shotgun (WGS) entry which is preliminary data.</text>
</comment>
<dbReference type="AlphaFoldDB" id="A0A2U2I5Q6"/>
<name>A0A2U2I5Q6_9BURK</name>
<proteinExistence type="predicted"/>
<reference evidence="1 2" key="1">
    <citation type="submission" date="2018-04" db="EMBL/GenBank/DDBJ databases">
        <title>Massilia violaceinigra sp. nov., a novel purple-pigmented bacterium isolated from Tianshan glacier, Xinjiang, China.</title>
        <authorList>
            <person name="Wang H."/>
        </authorList>
    </citation>
    <scope>NUCLEOTIDE SEQUENCE [LARGE SCALE GENOMIC DNA]</scope>
    <source>
        <strain evidence="1 2">B448-2</strain>
    </source>
</reference>
<dbReference type="Proteomes" id="UP000241421">
    <property type="component" value="Unassembled WGS sequence"/>
</dbReference>
<evidence type="ECO:0000313" key="2">
    <source>
        <dbReference type="Proteomes" id="UP000241421"/>
    </source>
</evidence>
<keyword evidence="2" id="KW-1185">Reference proteome</keyword>
<accession>A0A2U2I5Q6</accession>
<sequence>MTYTAKIRGEISVINPGLSWEQIGMLATFGMKELDLAAHASAKWHTDYLVNEASLDPEDYIDCQKCSTPEGVRLMDGEGLLLHARLTEEDDENAAPAWESVEKILHGHDAVCVLYAYALYRVDNALSSQIAGDMDGALGCLAMAGDVMIMASEATARESGIRWERMHTAVAMRNAARKRHVETYELRAEAIAHWSAQIDRNLSGQKAGAILSKIFPLSQRKLSEYVMAEKKRLLASMT</sequence>
<evidence type="ECO:0000313" key="1">
    <source>
        <dbReference type="EMBL" id="PWF55091.1"/>
    </source>
</evidence>
<dbReference type="EMBL" id="PXWF02000047">
    <property type="protein sequence ID" value="PWF55091.1"/>
    <property type="molecule type" value="Genomic_DNA"/>
</dbReference>
<organism evidence="1 2">
    <name type="scientific">Massilia glaciei</name>
    <dbReference type="NCBI Taxonomy" id="1524097"/>
    <lineage>
        <taxon>Bacteria</taxon>
        <taxon>Pseudomonadati</taxon>
        <taxon>Pseudomonadota</taxon>
        <taxon>Betaproteobacteria</taxon>
        <taxon>Burkholderiales</taxon>
        <taxon>Oxalobacteraceae</taxon>
        <taxon>Telluria group</taxon>
        <taxon>Massilia</taxon>
    </lineage>
</organism>
<protein>
    <submittedName>
        <fullName evidence="1">Uncharacterized protein</fullName>
    </submittedName>
</protein>